<dbReference type="EMBL" id="CP155573">
    <property type="protein sequence ID" value="XFO66313.1"/>
    <property type="molecule type" value="Genomic_DNA"/>
</dbReference>
<gene>
    <name evidence="1" type="ORF">SPSIL_024630</name>
</gene>
<dbReference type="Proteomes" id="UP000216752">
    <property type="component" value="Chromosome"/>
</dbReference>
<reference evidence="1" key="1">
    <citation type="submission" date="2024-05" db="EMBL/GenBank/DDBJ databases">
        <title>Isolation and characterization of Sporomusa carbonis sp. nov., a carboxydotrophic hydrogenogen in the genus of Sporomusa isolated from a charcoal burning pile.</title>
        <authorList>
            <person name="Boeer T."/>
            <person name="Rosenbaum F."/>
            <person name="Eysell L."/>
            <person name="Mueller V."/>
            <person name="Daniel R."/>
            <person name="Poehlein A."/>
        </authorList>
    </citation>
    <scope>NUCLEOTIDE SEQUENCE [LARGE SCALE GENOMIC DNA]</scope>
    <source>
        <strain evidence="1">DSM 10669</strain>
    </source>
</reference>
<dbReference type="InterPro" id="IPR036638">
    <property type="entry name" value="HLH_DNA-bd_sf"/>
</dbReference>
<dbReference type="Pfam" id="PF09388">
    <property type="entry name" value="SpoOE-like"/>
    <property type="match status" value="1"/>
</dbReference>
<sequence>MVAILASIEHLRQEMHELVEVYGIGSPQALIASQQLDAKLNAYYTLQRNVEKIAS</sequence>
<accession>A0ABZ3ILQ2</accession>
<evidence type="ECO:0000313" key="2">
    <source>
        <dbReference type="Proteomes" id="UP000216752"/>
    </source>
</evidence>
<dbReference type="SUPFAM" id="SSF140500">
    <property type="entry name" value="BAS1536-like"/>
    <property type="match status" value="1"/>
</dbReference>
<name>A0ABZ3ILQ2_9FIRM</name>
<proteinExistence type="predicted"/>
<keyword evidence="2" id="KW-1185">Reference proteome</keyword>
<protein>
    <recommendedName>
        <fullName evidence="3">Spo0E like sporulation regulatory protein</fullName>
    </recommendedName>
</protein>
<dbReference type="InterPro" id="IPR018540">
    <property type="entry name" value="Spo0E-like"/>
</dbReference>
<dbReference type="InterPro" id="IPR037208">
    <property type="entry name" value="Spo0E-like_sf"/>
</dbReference>
<dbReference type="Gene3D" id="4.10.280.10">
    <property type="entry name" value="Helix-loop-helix DNA-binding domain"/>
    <property type="match status" value="1"/>
</dbReference>
<evidence type="ECO:0008006" key="3">
    <source>
        <dbReference type="Google" id="ProtNLM"/>
    </source>
</evidence>
<organism evidence="1 2">
    <name type="scientific">Sporomusa silvacetica DSM 10669</name>
    <dbReference type="NCBI Taxonomy" id="1123289"/>
    <lineage>
        <taxon>Bacteria</taxon>
        <taxon>Bacillati</taxon>
        <taxon>Bacillota</taxon>
        <taxon>Negativicutes</taxon>
        <taxon>Selenomonadales</taxon>
        <taxon>Sporomusaceae</taxon>
        <taxon>Sporomusa</taxon>
    </lineage>
</organism>
<evidence type="ECO:0000313" key="1">
    <source>
        <dbReference type="EMBL" id="XFO66313.1"/>
    </source>
</evidence>
<dbReference type="RefSeq" id="WP_094602996.1">
    <property type="nucleotide sequence ID" value="NZ_CP155573.1"/>
</dbReference>